<organism evidence="2 3">
    <name type="scientific">Microvirga aerophila</name>
    <dbReference type="NCBI Taxonomy" id="670291"/>
    <lineage>
        <taxon>Bacteria</taxon>
        <taxon>Pseudomonadati</taxon>
        <taxon>Pseudomonadota</taxon>
        <taxon>Alphaproteobacteria</taxon>
        <taxon>Hyphomicrobiales</taxon>
        <taxon>Methylobacteriaceae</taxon>
        <taxon>Microvirga</taxon>
    </lineage>
</organism>
<sequence length="97" mass="11034">MSGGRMKLRIIPVLSTLIVLSATSAANAFFCSKPDAPRCATGYGSFDDRWEFDRCKTDMERFKDEVEEHLTCLKWLSSKAVSDYNEAIESFNRRARS</sequence>
<comment type="caution">
    <text evidence="2">The sequence shown here is derived from an EMBL/GenBank/DDBJ whole genome shotgun (WGS) entry which is preliminary data.</text>
</comment>
<protein>
    <submittedName>
        <fullName evidence="2">Uncharacterized protein</fullName>
    </submittedName>
</protein>
<proteinExistence type="predicted"/>
<evidence type="ECO:0000256" key="1">
    <source>
        <dbReference type="SAM" id="SignalP"/>
    </source>
</evidence>
<feature type="signal peptide" evidence="1">
    <location>
        <begin position="1"/>
        <end position="28"/>
    </location>
</feature>
<gene>
    <name evidence="2" type="ORF">MAE02_66610</name>
</gene>
<dbReference type="AlphaFoldDB" id="A0A512C435"/>
<accession>A0A512C435</accession>
<keyword evidence="3" id="KW-1185">Reference proteome</keyword>
<name>A0A512C435_9HYPH</name>
<dbReference type="EMBL" id="BJYU01000284">
    <property type="protein sequence ID" value="GEO18965.1"/>
    <property type="molecule type" value="Genomic_DNA"/>
</dbReference>
<reference evidence="2 3" key="1">
    <citation type="submission" date="2019-07" db="EMBL/GenBank/DDBJ databases">
        <title>Whole genome shotgun sequence of Microvirga aerophila NBRC 106136.</title>
        <authorList>
            <person name="Hosoyama A."/>
            <person name="Uohara A."/>
            <person name="Ohji S."/>
            <person name="Ichikawa N."/>
        </authorList>
    </citation>
    <scope>NUCLEOTIDE SEQUENCE [LARGE SCALE GENOMIC DNA]</scope>
    <source>
        <strain evidence="2 3">NBRC 106136</strain>
    </source>
</reference>
<dbReference type="Proteomes" id="UP000321085">
    <property type="component" value="Unassembled WGS sequence"/>
</dbReference>
<keyword evidence="1" id="KW-0732">Signal</keyword>
<evidence type="ECO:0000313" key="2">
    <source>
        <dbReference type="EMBL" id="GEO18965.1"/>
    </source>
</evidence>
<evidence type="ECO:0000313" key="3">
    <source>
        <dbReference type="Proteomes" id="UP000321085"/>
    </source>
</evidence>
<feature type="chain" id="PRO_5022122024" evidence="1">
    <location>
        <begin position="29"/>
        <end position="97"/>
    </location>
</feature>